<dbReference type="Gene3D" id="1.10.10.60">
    <property type="entry name" value="Homeodomain-like"/>
    <property type="match status" value="1"/>
</dbReference>
<feature type="compositionally biased region" description="Basic residues" evidence="2">
    <location>
        <begin position="742"/>
        <end position="757"/>
    </location>
</feature>
<reference evidence="5 6" key="1">
    <citation type="submission" date="2020-04" db="EMBL/GenBank/DDBJ databases">
        <authorList>
            <person name="Wallbank WR R."/>
            <person name="Pardo Diaz C."/>
            <person name="Kozak K."/>
            <person name="Martin S."/>
            <person name="Jiggins C."/>
            <person name="Moest M."/>
            <person name="Warren A I."/>
            <person name="Byers J.R.P. K."/>
            <person name="Montejo-Kovacevich G."/>
            <person name="Yen C E."/>
        </authorList>
    </citation>
    <scope>NUCLEOTIDE SEQUENCE [LARGE SCALE GENOMIC DNA]</scope>
</reference>
<feature type="domain" description="DDE-1" evidence="3">
    <location>
        <begin position="207"/>
        <end position="351"/>
    </location>
</feature>
<feature type="compositionally biased region" description="Basic and acidic residues" evidence="2">
    <location>
        <begin position="727"/>
        <end position="741"/>
    </location>
</feature>
<evidence type="ECO:0000256" key="1">
    <source>
        <dbReference type="ARBA" id="ARBA00004123"/>
    </source>
</evidence>
<evidence type="ECO:0000313" key="5">
    <source>
        <dbReference type="EMBL" id="CAB3255825.1"/>
    </source>
</evidence>
<dbReference type="Proteomes" id="UP000494256">
    <property type="component" value="Unassembled WGS sequence"/>
</dbReference>
<dbReference type="InterPro" id="IPR007889">
    <property type="entry name" value="HTH_Psq"/>
</dbReference>
<dbReference type="Pfam" id="PF05225">
    <property type="entry name" value="HTH_psq"/>
    <property type="match status" value="1"/>
</dbReference>
<evidence type="ECO:0000313" key="6">
    <source>
        <dbReference type="Proteomes" id="UP000494256"/>
    </source>
</evidence>
<dbReference type="EMBL" id="CADEBD010000443">
    <property type="protein sequence ID" value="CAB3255825.1"/>
    <property type="molecule type" value="Genomic_DNA"/>
</dbReference>
<gene>
    <name evidence="5" type="ORF">APLA_LOCUS15430</name>
</gene>
<dbReference type="PANTHER" id="PTHR19303">
    <property type="entry name" value="TRANSPOSON"/>
    <property type="match status" value="1"/>
</dbReference>
<dbReference type="SUPFAM" id="SSF46689">
    <property type="entry name" value="Homeodomain-like"/>
    <property type="match status" value="1"/>
</dbReference>
<feature type="region of interest" description="Disordered" evidence="2">
    <location>
        <begin position="727"/>
        <end position="757"/>
    </location>
</feature>
<dbReference type="InterPro" id="IPR004875">
    <property type="entry name" value="DDE_SF_endonuclease_dom"/>
</dbReference>
<feature type="domain" description="HTH psq-type" evidence="4">
    <location>
        <begin position="10"/>
        <end position="45"/>
    </location>
</feature>
<dbReference type="GO" id="GO:0005634">
    <property type="term" value="C:nucleus"/>
    <property type="evidence" value="ECO:0007669"/>
    <property type="project" value="UniProtKB-SubCell"/>
</dbReference>
<evidence type="ECO:0000259" key="4">
    <source>
        <dbReference type="Pfam" id="PF05225"/>
    </source>
</evidence>
<comment type="caution">
    <text evidence="5">The sequence shown here is derived from an EMBL/GenBank/DDBJ whole genome shotgun (WGS) entry which is preliminary data.</text>
</comment>
<sequence>MSKRPIHQYKEEQLSQAMAAIRNGMKIREASRVFGVPRGTLQDRLHLRVPDLPRKMGPDSVLTKTEETVLKDWCIALAKCGFPLKCDDLLNTVHNIISEDNRPNPFVNNRPGKKWYQSFLRQNPELSERTPENISNGRAAVTEEGIRKWFAELVKHLEDINASNILTDPDRIFNGDETSFHICPKTGKVIAPRGYKNVYKIVKGKEKEAVTVLVFISASGKVLPPCVVFPYVRPPKEVINSMPEGWLLGKSETGWMKSDIFYDYIVKGLNKWVEEENMQKPVLVFVDGHKSHLTMRLSEYCYENGIILYALPPNATHLIQPADVSVFKPLKVEWKNTVHEWATQPENINSVLTKATFCPLLKKVLEKENLSVTISNGFRKCGLYPCNPNALDYSKCVQSNLEKHHNATKNLKSPGIKIKNRHLNTAIKCINQLSNELESAGVDTTTVINVLNAAKNMTGTESLNSTENSTRGSDAFKIVNNSTPYTDKSQLKTASKPDENLATSFPIIGDYTLENNLNNFTEGEKSLSEFEVITDFGVIDQNRAIQKTQKSQTPVLIANKQVDDCVKDWATNHTTQSISEEYLGKKDVEPEININQDIVDKENKDVGQQINIYHDLENTGSTSLFEDHNCIIDNVIDIKTECKLKPIKNNSEQQEIKNMQYVLNESPKNTKNKITILSDVIVRSRNLSPIFNKHLTLPAVARSTKKIQSINRIGAISSEEWRLFERQKEETKEQKKNDILNKKIKRLKPRQRKKKRS</sequence>
<dbReference type="GO" id="GO:0003677">
    <property type="term" value="F:DNA binding"/>
    <property type="evidence" value="ECO:0007669"/>
    <property type="project" value="InterPro"/>
</dbReference>
<comment type="subcellular location">
    <subcellularLocation>
        <location evidence="1">Nucleus</location>
    </subcellularLocation>
</comment>
<accession>A0A8S1BFT8</accession>
<dbReference type="InterPro" id="IPR009057">
    <property type="entry name" value="Homeodomain-like_sf"/>
</dbReference>
<proteinExistence type="predicted"/>
<dbReference type="InterPro" id="IPR050863">
    <property type="entry name" value="CenT-Element_Derived"/>
</dbReference>
<dbReference type="AlphaFoldDB" id="A0A8S1BFT8"/>
<protein>
    <submittedName>
        <fullName evidence="5">Uncharacterized protein</fullName>
    </submittedName>
</protein>
<organism evidence="5 6">
    <name type="scientific">Arctia plantaginis</name>
    <name type="common">Wood tiger moth</name>
    <name type="synonym">Phalaena plantaginis</name>
    <dbReference type="NCBI Taxonomy" id="874455"/>
    <lineage>
        <taxon>Eukaryota</taxon>
        <taxon>Metazoa</taxon>
        <taxon>Ecdysozoa</taxon>
        <taxon>Arthropoda</taxon>
        <taxon>Hexapoda</taxon>
        <taxon>Insecta</taxon>
        <taxon>Pterygota</taxon>
        <taxon>Neoptera</taxon>
        <taxon>Endopterygota</taxon>
        <taxon>Lepidoptera</taxon>
        <taxon>Glossata</taxon>
        <taxon>Ditrysia</taxon>
        <taxon>Noctuoidea</taxon>
        <taxon>Erebidae</taxon>
        <taxon>Arctiinae</taxon>
        <taxon>Arctia</taxon>
    </lineage>
</organism>
<dbReference type="Pfam" id="PF03184">
    <property type="entry name" value="DDE_1"/>
    <property type="match status" value="1"/>
</dbReference>
<evidence type="ECO:0000256" key="2">
    <source>
        <dbReference type="SAM" id="MobiDB-lite"/>
    </source>
</evidence>
<dbReference type="OrthoDB" id="49395at2759"/>
<evidence type="ECO:0000259" key="3">
    <source>
        <dbReference type="Pfam" id="PF03184"/>
    </source>
</evidence>
<dbReference type="PANTHER" id="PTHR19303:SF74">
    <property type="entry name" value="POGO TRANSPOSABLE ELEMENT WITH KRAB DOMAIN"/>
    <property type="match status" value="1"/>
</dbReference>
<name>A0A8S1BFT8_ARCPL</name>
<dbReference type="InterPro" id="IPR036397">
    <property type="entry name" value="RNaseH_sf"/>
</dbReference>
<dbReference type="Gene3D" id="3.30.420.10">
    <property type="entry name" value="Ribonuclease H-like superfamily/Ribonuclease H"/>
    <property type="match status" value="1"/>
</dbReference>